<dbReference type="Pfam" id="PF14594">
    <property type="entry name" value="Sipho_Gp37"/>
    <property type="match status" value="1"/>
</dbReference>
<evidence type="ECO:0000313" key="2">
    <source>
        <dbReference type="EMBL" id="NKT77235.1"/>
    </source>
</evidence>
<proteinExistence type="predicted"/>
<protein>
    <submittedName>
        <fullName evidence="2">Phage tail protein</fullName>
    </submittedName>
</protein>
<gene>
    <name evidence="2" type="ORF">GS882_03235</name>
</gene>
<name>A0A9Q5EW17_RHOHA</name>
<accession>A0A9Q5EW17</accession>
<organism evidence="2 3">
    <name type="scientific">Rhodococcus hoagii</name>
    <name type="common">Corynebacterium equii</name>
    <dbReference type="NCBI Taxonomy" id="43767"/>
    <lineage>
        <taxon>Bacteria</taxon>
        <taxon>Bacillati</taxon>
        <taxon>Actinomycetota</taxon>
        <taxon>Actinomycetes</taxon>
        <taxon>Mycobacteriales</taxon>
        <taxon>Nocardiaceae</taxon>
        <taxon>Prescottella</taxon>
    </lineage>
</organism>
<evidence type="ECO:0000259" key="1">
    <source>
        <dbReference type="Pfam" id="PF14594"/>
    </source>
</evidence>
<dbReference type="InterPro" id="IPR029432">
    <property type="entry name" value="Gp28/Gp37-like_dom"/>
</dbReference>
<comment type="caution">
    <text evidence="2">The sequence shown here is derived from an EMBL/GenBank/DDBJ whole genome shotgun (WGS) entry which is preliminary data.</text>
</comment>
<dbReference type="AlphaFoldDB" id="A0A9Q5EW17"/>
<reference evidence="2" key="1">
    <citation type="journal article" date="2020" name="Environ. Microbiol.">
        <title>The novel and transferable erm(51) gene confers Macrolides, Lincosamides, and Streptogramins B (MLSB) resistance to clonal Rhodococcus equi in the environment.</title>
        <authorList>
            <person name="Huber L."/>
            <person name="Giguere S."/>
            <person name="Slovis N.M."/>
            <person name="Alvarez-Narvaez S."/>
            <person name="Hart K.A."/>
            <person name="Greiter M."/>
            <person name="Morris E.R.A."/>
            <person name="Cohen N.D."/>
        </authorList>
    </citation>
    <scope>NUCLEOTIDE SEQUENCE</scope>
    <source>
        <strain evidence="2">Lh_116_1</strain>
    </source>
</reference>
<feature type="domain" description="Gp28/Gp37-like" evidence="1">
    <location>
        <begin position="32"/>
        <end position="521"/>
    </location>
</feature>
<sequence length="549" mass="61970">MSVATMDFDAFYAEVREQIVRERKQRLAPALVRLWDGDWNFRGKLQRIISANVIDLDNETGTATFDIPRDYWMADWVVNFRKRSTQNIHVTVDKDGVRWSGRMESFTVIKNEDGTSRVRLLFKHDYEELKHILAFANPWLPPEVQFPRMWRLYGPSRWALKMTLFANLVRIQGKLWTIPDDPLDPSHWVNLDQKNWTMMVKPSKYAGDTSLRAIVHSRFKNMHEVSKKIVADAQLSWECRRWLEGDPEPWPGAKVRHGTLIFDLVDKSGFTTGTSFGGSLFDGLIRELVNIGPDGDKGFVEGIDIINDPTMPPEYSQPGFQGTLPVAPWVIYRDNVRSGIQSSQFTYRPPTDVSVVAGGHSMAGVNELMSAAIQMAGDLTATIPFAPPLGGVADAFLKPLYTDTIAAFGKWNNNARAQKLGSSHYKEKFAEGGDRAYSLAWLLAMRSGMWDTREQTAHEVTVADGAPYRIGQQGYGHFYKGDRIGTTVMGMEPGRVFVDRVSKVQLSWDRNTAPIWQITIGQREIQDPAVKAMELIQGLLSNVQDLGLV</sequence>
<evidence type="ECO:0000313" key="3">
    <source>
        <dbReference type="Proteomes" id="UP000603463"/>
    </source>
</evidence>
<dbReference type="Proteomes" id="UP000603463">
    <property type="component" value="Unassembled WGS sequence"/>
</dbReference>
<dbReference type="EMBL" id="WVBC01000002">
    <property type="protein sequence ID" value="NKT77235.1"/>
    <property type="molecule type" value="Genomic_DNA"/>
</dbReference>